<evidence type="ECO:0000313" key="1">
    <source>
        <dbReference type="EMBL" id="UYG93186.1"/>
    </source>
</evidence>
<sequence length="146" mass="15715">MSFELMNKHKFEISTTPGVDPGTFARIAAGITSAEPANNEELSQDKYMDGDGYGETDVIGAQTVLSFSGHRNYGDAAQDFIFSKVLELGNARRTQFRWTEPDGGIFEGDCTIANISQPSGDAGAKGEISFEIHFNGKPDYTPPVAG</sequence>
<dbReference type="RefSeq" id="WP_263599078.1">
    <property type="nucleotide sequence ID" value="NZ_CP107027.1"/>
</dbReference>
<reference evidence="1" key="1">
    <citation type="submission" date="2022-10" db="EMBL/GenBank/DDBJ databases">
        <title>Mechanism of multi-heavy metal repair in Cytobacillus Firmus M7.</title>
        <authorList>
            <person name="Li X."/>
            <person name="Yu C."/>
        </authorList>
    </citation>
    <scope>NUCLEOTIDE SEQUENCE</scope>
    <source>
        <strain evidence="1">M7</strain>
    </source>
</reference>
<accession>A0AA46SCY0</accession>
<dbReference type="Proteomes" id="UP001163104">
    <property type="component" value="Chromosome"/>
</dbReference>
<dbReference type="EMBL" id="CP107027">
    <property type="protein sequence ID" value="UYG93186.1"/>
    <property type="molecule type" value="Genomic_DNA"/>
</dbReference>
<protein>
    <submittedName>
        <fullName evidence="1">Capsid protein</fullName>
    </submittedName>
</protein>
<dbReference type="AlphaFoldDB" id="A0AA46SCY0"/>
<evidence type="ECO:0000313" key="2">
    <source>
        <dbReference type="Proteomes" id="UP001163104"/>
    </source>
</evidence>
<proteinExistence type="predicted"/>
<name>A0AA46SCY0_CYTFI</name>
<organism evidence="1 2">
    <name type="scientific">Cytobacillus firmus</name>
    <name type="common">Bacillus firmus</name>
    <dbReference type="NCBI Taxonomy" id="1399"/>
    <lineage>
        <taxon>Bacteria</taxon>
        <taxon>Bacillati</taxon>
        <taxon>Bacillota</taxon>
        <taxon>Bacilli</taxon>
        <taxon>Bacillales</taxon>
        <taxon>Bacillaceae</taxon>
        <taxon>Cytobacillus</taxon>
    </lineage>
</organism>
<dbReference type="NCBIfam" id="NF047353">
    <property type="entry name" value="tube_lmo2291"/>
    <property type="match status" value="1"/>
</dbReference>
<gene>
    <name evidence="1" type="ORF">OD459_12900</name>
</gene>